<evidence type="ECO:0000313" key="4">
    <source>
        <dbReference type="EMBL" id="AIY66738.1"/>
    </source>
</evidence>
<dbReference type="EMBL" id="CP009889">
    <property type="protein sequence ID" value="AIY66738.1"/>
    <property type="molecule type" value="Genomic_DNA"/>
</dbReference>
<dbReference type="PANTHER" id="PTHR40841">
    <property type="entry name" value="SIDEROPHORE TRIACETYLFUSARININE C ESTERASE"/>
    <property type="match status" value="1"/>
</dbReference>
<evidence type="ECO:0008006" key="6">
    <source>
        <dbReference type="Google" id="ProtNLM"/>
    </source>
</evidence>
<keyword evidence="2" id="KW-0378">Hydrolase</keyword>
<dbReference type="Proteomes" id="UP000030341">
    <property type="component" value="Chromosome 2"/>
</dbReference>
<dbReference type="STRING" id="1348114.OM33_16570"/>
<accession>A0A0A7EJL9</accession>
<dbReference type="Gene3D" id="3.40.50.1820">
    <property type="entry name" value="alpha/beta hydrolase"/>
    <property type="match status" value="1"/>
</dbReference>
<evidence type="ECO:0000313" key="5">
    <source>
        <dbReference type="Proteomes" id="UP000030341"/>
    </source>
</evidence>
<evidence type="ECO:0000256" key="1">
    <source>
        <dbReference type="ARBA" id="ARBA00005622"/>
    </source>
</evidence>
<dbReference type="SUPFAM" id="SSF53474">
    <property type="entry name" value="alpha/beta-Hydrolases"/>
    <property type="match status" value="1"/>
</dbReference>
<dbReference type="InterPro" id="IPR000801">
    <property type="entry name" value="Esterase-like"/>
</dbReference>
<dbReference type="Pfam" id="PF00756">
    <property type="entry name" value="Esterase"/>
    <property type="match status" value="1"/>
</dbReference>
<dbReference type="AlphaFoldDB" id="A0A0A7EJL9"/>
<comment type="similarity">
    <text evidence="1">Belongs to the esterase D family.</text>
</comment>
<dbReference type="KEGG" id="pseo:OM33_16570"/>
<feature type="chain" id="PRO_5002027064" description="Hydrolase" evidence="3">
    <location>
        <begin position="26"/>
        <end position="292"/>
    </location>
</feature>
<evidence type="ECO:0000256" key="3">
    <source>
        <dbReference type="SAM" id="SignalP"/>
    </source>
</evidence>
<keyword evidence="3" id="KW-0732">Signal</keyword>
<feature type="signal peptide" evidence="3">
    <location>
        <begin position="1"/>
        <end position="25"/>
    </location>
</feature>
<dbReference type="eggNOG" id="COG2819">
    <property type="taxonomic scope" value="Bacteria"/>
</dbReference>
<dbReference type="OrthoDB" id="6381520at2"/>
<reference evidence="4 5" key="1">
    <citation type="submission" date="2014-11" db="EMBL/GenBank/DDBJ databases">
        <title>Complete Genome Sequence of Pseudoalteromonas sp. Strain OCN003 Isolated from Kaneohe Bay, Oahu, Hawaii.</title>
        <authorList>
            <person name="Beurmann S."/>
            <person name="Videau P."/>
            <person name="Ushijima B."/>
            <person name="Smith A.M."/>
            <person name="Aeby G.S."/>
            <person name="Callahan S.M."/>
            <person name="Belcaid M."/>
        </authorList>
    </citation>
    <scope>NUCLEOTIDE SEQUENCE [LARGE SCALE GENOMIC DNA]</scope>
    <source>
        <strain evidence="4 5">OCN003</strain>
    </source>
</reference>
<sequence>MKTKILTIFLLTPLVIWQLCMAAFAADLQTLKYPNVSVAAIKDNAMDRQYELYIKLPEGYEANPKQHYPVIYFTDGLWNLEGLSAATNYIFQDVILVGISWQIDIDSGLKEDVGEFYSRFRDYSFKPLEDAKRQEKYQLGQASKHLHFITTDVFNYVERHFRADSNNRTYFGFSMGGLFGAYALVTKPTAFNNYILGSPSIWQDGADLLALREAKSDEKVEQVNVLISVGELEKELKPHLNEFIQAIKRSDYPHIKHIEHIEIANAGHSDSSPMLSVRSINWLASLQQKEAK</sequence>
<dbReference type="InterPro" id="IPR029058">
    <property type="entry name" value="AB_hydrolase_fold"/>
</dbReference>
<dbReference type="GO" id="GO:0016788">
    <property type="term" value="F:hydrolase activity, acting on ester bonds"/>
    <property type="evidence" value="ECO:0007669"/>
    <property type="project" value="TreeGrafter"/>
</dbReference>
<organism evidence="4 5">
    <name type="scientific">Pseudoalteromonas piratica</name>
    <dbReference type="NCBI Taxonomy" id="1348114"/>
    <lineage>
        <taxon>Bacteria</taxon>
        <taxon>Pseudomonadati</taxon>
        <taxon>Pseudomonadota</taxon>
        <taxon>Gammaproteobacteria</taxon>
        <taxon>Alteromonadales</taxon>
        <taxon>Pseudoalteromonadaceae</taxon>
        <taxon>Pseudoalteromonas</taxon>
    </lineage>
</organism>
<dbReference type="PANTHER" id="PTHR40841:SF2">
    <property type="entry name" value="SIDEROPHORE-DEGRADING ESTERASE (EUROFUNG)"/>
    <property type="match status" value="1"/>
</dbReference>
<protein>
    <recommendedName>
        <fullName evidence="6">Hydrolase</fullName>
    </recommendedName>
</protein>
<keyword evidence="5" id="KW-1185">Reference proteome</keyword>
<name>A0A0A7EJL9_9GAMM</name>
<dbReference type="HOGENOM" id="CLU_039834_0_2_6"/>
<gene>
    <name evidence="4" type="ORF">OM33_16570</name>
</gene>
<evidence type="ECO:0000256" key="2">
    <source>
        <dbReference type="ARBA" id="ARBA00022801"/>
    </source>
</evidence>
<proteinExistence type="inferred from homology"/>
<dbReference type="RefSeq" id="WP_040135210.1">
    <property type="nucleotide sequence ID" value="NZ_CP009889.1"/>
</dbReference>
<dbReference type="InterPro" id="IPR052558">
    <property type="entry name" value="Siderophore_Hydrolase_D"/>
</dbReference>